<dbReference type="GO" id="GO:0000287">
    <property type="term" value="F:magnesium ion binding"/>
    <property type="evidence" value="ECO:0007669"/>
    <property type="project" value="UniProtKB-UniRule"/>
</dbReference>
<dbReference type="GO" id="GO:0008360">
    <property type="term" value="P:regulation of cell shape"/>
    <property type="evidence" value="ECO:0007669"/>
    <property type="project" value="UniProtKB-KW"/>
</dbReference>
<dbReference type="InterPro" id="IPR004101">
    <property type="entry name" value="Mur_ligase_C"/>
</dbReference>
<keyword evidence="7" id="KW-0547">Nucleotide-binding</keyword>
<name>A0A1I3UPF9_9GAMM</name>
<proteinExistence type="inferred from homology"/>
<dbReference type="Pfam" id="PF01225">
    <property type="entry name" value="Mur_ligase"/>
    <property type="match status" value="1"/>
</dbReference>
<dbReference type="AlphaFoldDB" id="A0A1I3UPF9"/>
<protein>
    <recommendedName>
        <fullName evidence="7">UDP-N-acetylmuramoyl-L-alanyl-D-glutamate--2,6-diaminopimelate ligase</fullName>
        <ecNumber evidence="7">6.3.2.13</ecNumber>
    </recommendedName>
    <alternativeName>
        <fullName evidence="7">Meso-A2pm-adding enzyme</fullName>
    </alternativeName>
    <alternativeName>
        <fullName evidence="7">Meso-diaminopimelate-adding enzyme</fullName>
    </alternativeName>
    <alternativeName>
        <fullName evidence="7">UDP-MurNAc-L-Ala-D-Glu:meso-diaminopimelate ligase</fullName>
    </alternativeName>
    <alternativeName>
        <fullName evidence="7">UDP-MurNAc-tripeptide synthetase</fullName>
    </alternativeName>
    <alternativeName>
        <fullName evidence="7">UDP-N-acetylmuramyl-tripeptide synthetase</fullName>
    </alternativeName>
</protein>
<evidence type="ECO:0000259" key="10">
    <source>
        <dbReference type="Pfam" id="PF02875"/>
    </source>
</evidence>
<dbReference type="InterPro" id="IPR035911">
    <property type="entry name" value="MurE/MurF_N"/>
</dbReference>
<feature type="binding site" evidence="7">
    <location>
        <begin position="115"/>
        <end position="121"/>
    </location>
    <ligand>
        <name>ATP</name>
        <dbReference type="ChEBI" id="CHEBI:30616"/>
    </ligand>
</feature>
<feature type="binding site" evidence="7">
    <location>
        <position position="190"/>
    </location>
    <ligand>
        <name>UDP-N-acetyl-alpha-D-muramoyl-L-alanyl-D-glutamate</name>
        <dbReference type="ChEBI" id="CHEBI:83900"/>
    </ligand>
</feature>
<comment type="function">
    <text evidence="7">Catalyzes the addition of meso-diaminopimelic acid to the nucleotide precursor UDP-N-acetylmuramoyl-L-alanyl-D-glutamate (UMAG) in the biosynthesis of bacterial cell-wall peptidoglycan.</text>
</comment>
<keyword evidence="4 7" id="KW-0573">Peptidoglycan synthesis</keyword>
<dbReference type="NCBIfam" id="TIGR01085">
    <property type="entry name" value="murE"/>
    <property type="match status" value="1"/>
</dbReference>
<dbReference type="SUPFAM" id="SSF53244">
    <property type="entry name" value="MurD-like peptide ligases, peptide-binding domain"/>
    <property type="match status" value="1"/>
</dbReference>
<reference evidence="12 13" key="1">
    <citation type="submission" date="2016-10" db="EMBL/GenBank/DDBJ databases">
        <authorList>
            <person name="de Groot N.N."/>
        </authorList>
    </citation>
    <scope>NUCLEOTIDE SEQUENCE [LARGE SCALE GENOMIC DNA]</scope>
    <source>
        <strain evidence="12 13">IBRC-M 10445</strain>
    </source>
</reference>
<dbReference type="GO" id="GO:0008765">
    <property type="term" value="F:UDP-N-acetylmuramoylalanyl-D-glutamate-2,6-diaminopimelate ligase activity"/>
    <property type="evidence" value="ECO:0007669"/>
    <property type="project" value="UniProtKB-UniRule"/>
</dbReference>
<feature type="binding site" evidence="7">
    <location>
        <begin position="410"/>
        <end position="413"/>
    </location>
    <ligand>
        <name>meso-2,6-diaminopimelate</name>
        <dbReference type="ChEBI" id="CHEBI:57791"/>
    </ligand>
</feature>
<evidence type="ECO:0000256" key="7">
    <source>
        <dbReference type="HAMAP-Rule" id="MF_00208"/>
    </source>
</evidence>
<dbReference type="Gene3D" id="3.40.1390.10">
    <property type="entry name" value="MurE/MurF, N-terminal domain"/>
    <property type="match status" value="1"/>
</dbReference>
<dbReference type="SUPFAM" id="SSF63418">
    <property type="entry name" value="MurE/MurF N-terminal domain"/>
    <property type="match status" value="1"/>
</dbReference>
<keyword evidence="7" id="KW-0460">Magnesium</keyword>
<keyword evidence="7" id="KW-0963">Cytoplasm</keyword>
<dbReference type="OrthoDB" id="9800958at2"/>
<keyword evidence="13" id="KW-1185">Reference proteome</keyword>
<feature type="binding site" evidence="7">
    <location>
        <position position="461"/>
    </location>
    <ligand>
        <name>meso-2,6-diaminopimelate</name>
        <dbReference type="ChEBI" id="CHEBI:57791"/>
    </ligand>
</feature>
<dbReference type="UniPathway" id="UPA00219"/>
<keyword evidence="6 7" id="KW-0961">Cell wall biogenesis/degradation</keyword>
<feature type="binding site" evidence="7">
    <location>
        <position position="31"/>
    </location>
    <ligand>
        <name>UDP-N-acetyl-alpha-D-muramoyl-L-alanyl-D-glutamate</name>
        <dbReference type="ChEBI" id="CHEBI:83900"/>
    </ligand>
</feature>
<dbReference type="InterPro" id="IPR000713">
    <property type="entry name" value="Mur_ligase_N"/>
</dbReference>
<dbReference type="RefSeq" id="WP_091704338.1">
    <property type="nucleotide sequence ID" value="NZ_BMYN01000012.1"/>
</dbReference>
<evidence type="ECO:0000259" key="11">
    <source>
        <dbReference type="Pfam" id="PF08245"/>
    </source>
</evidence>
<dbReference type="InterPro" id="IPR036565">
    <property type="entry name" value="Mur-like_cat_sf"/>
</dbReference>
<dbReference type="PANTHER" id="PTHR23135">
    <property type="entry name" value="MUR LIGASE FAMILY MEMBER"/>
    <property type="match status" value="1"/>
</dbReference>
<dbReference type="GO" id="GO:0071555">
    <property type="term" value="P:cell wall organization"/>
    <property type="evidence" value="ECO:0007669"/>
    <property type="project" value="UniProtKB-KW"/>
</dbReference>
<keyword evidence="7" id="KW-0067">ATP-binding</keyword>
<gene>
    <name evidence="7" type="primary">murE</name>
    <name evidence="12" type="ORF">SAMN05216429_106207</name>
</gene>
<dbReference type="InterPro" id="IPR036615">
    <property type="entry name" value="Mur_ligase_C_dom_sf"/>
</dbReference>
<evidence type="ECO:0000313" key="13">
    <source>
        <dbReference type="Proteomes" id="UP000199445"/>
    </source>
</evidence>
<keyword evidence="2 7" id="KW-0132">Cell division</keyword>
<dbReference type="HAMAP" id="MF_00208">
    <property type="entry name" value="MurE"/>
    <property type="match status" value="1"/>
</dbReference>
<evidence type="ECO:0000256" key="2">
    <source>
        <dbReference type="ARBA" id="ARBA00022618"/>
    </source>
</evidence>
<keyword evidence="3 7" id="KW-0133">Cell shape</keyword>
<dbReference type="GO" id="GO:0005524">
    <property type="term" value="F:ATP binding"/>
    <property type="evidence" value="ECO:0007669"/>
    <property type="project" value="UniProtKB-UniRule"/>
</dbReference>
<comment type="catalytic activity">
    <reaction evidence="7">
        <text>UDP-N-acetyl-alpha-D-muramoyl-L-alanyl-D-glutamate + meso-2,6-diaminopimelate + ATP = UDP-N-acetyl-alpha-D-muramoyl-L-alanyl-gamma-D-glutamyl-meso-2,6-diaminopimelate + ADP + phosphate + H(+)</text>
        <dbReference type="Rhea" id="RHEA:23676"/>
        <dbReference type="ChEBI" id="CHEBI:15378"/>
        <dbReference type="ChEBI" id="CHEBI:30616"/>
        <dbReference type="ChEBI" id="CHEBI:43474"/>
        <dbReference type="ChEBI" id="CHEBI:57791"/>
        <dbReference type="ChEBI" id="CHEBI:83900"/>
        <dbReference type="ChEBI" id="CHEBI:83905"/>
        <dbReference type="ChEBI" id="CHEBI:456216"/>
        <dbReference type="EC" id="6.3.2.13"/>
    </reaction>
</comment>
<dbReference type="NCBIfam" id="NF001124">
    <property type="entry name" value="PRK00139.1-2"/>
    <property type="match status" value="1"/>
</dbReference>
<dbReference type="EC" id="6.3.2.13" evidence="7"/>
<dbReference type="PANTHER" id="PTHR23135:SF4">
    <property type="entry name" value="UDP-N-ACETYLMURAMOYL-L-ALANYL-D-GLUTAMATE--2,6-DIAMINOPIMELATE LIGASE MURE HOMOLOG, CHLOROPLASTIC"/>
    <property type="match status" value="1"/>
</dbReference>
<keyword evidence="5 7" id="KW-0131">Cell cycle</keyword>
<feature type="binding site" evidence="7">
    <location>
        <position position="386"/>
    </location>
    <ligand>
        <name>meso-2,6-diaminopimelate</name>
        <dbReference type="ChEBI" id="CHEBI:57791"/>
    </ligand>
</feature>
<comment type="pathway">
    <text evidence="7 8">Cell wall biogenesis; peptidoglycan biosynthesis.</text>
</comment>
<comment type="similarity">
    <text evidence="1 7">Belongs to the MurCDEF family. MurE subfamily.</text>
</comment>
<dbReference type="Proteomes" id="UP000199445">
    <property type="component" value="Unassembled WGS sequence"/>
</dbReference>
<dbReference type="EMBL" id="FOSC01000006">
    <property type="protein sequence ID" value="SFJ84623.1"/>
    <property type="molecule type" value="Genomic_DNA"/>
</dbReference>
<evidence type="ECO:0000256" key="3">
    <source>
        <dbReference type="ARBA" id="ARBA00022960"/>
    </source>
</evidence>
<comment type="caution">
    <text evidence="7">Lacks conserved residue(s) required for the propagation of feature annotation.</text>
</comment>
<organism evidence="12 13">
    <name type="scientific">Marinobacter persicus</name>
    <dbReference type="NCBI Taxonomy" id="930118"/>
    <lineage>
        <taxon>Bacteria</taxon>
        <taxon>Pseudomonadati</taxon>
        <taxon>Pseudomonadota</taxon>
        <taxon>Gammaproteobacteria</taxon>
        <taxon>Pseudomonadales</taxon>
        <taxon>Marinobacteraceae</taxon>
        <taxon>Marinobacter</taxon>
    </lineage>
</organism>
<feature type="binding site" evidence="7">
    <location>
        <position position="465"/>
    </location>
    <ligand>
        <name>meso-2,6-diaminopimelate</name>
        <dbReference type="ChEBI" id="CHEBI:57791"/>
    </ligand>
</feature>
<comment type="cofactor">
    <cofactor evidence="7">
        <name>Mg(2+)</name>
        <dbReference type="ChEBI" id="CHEBI:18420"/>
    </cofactor>
</comment>
<dbReference type="GO" id="GO:0009252">
    <property type="term" value="P:peptidoglycan biosynthetic process"/>
    <property type="evidence" value="ECO:0007669"/>
    <property type="project" value="UniProtKB-UniRule"/>
</dbReference>
<feature type="short sequence motif" description="Meso-diaminopimelate recognition motif" evidence="7">
    <location>
        <begin position="410"/>
        <end position="413"/>
    </location>
</feature>
<dbReference type="InterPro" id="IPR005761">
    <property type="entry name" value="UDP-N-AcMur-Glu-dNH2Pim_ligase"/>
</dbReference>
<feature type="domain" description="Mur ligase central" evidence="11">
    <location>
        <begin position="113"/>
        <end position="314"/>
    </location>
</feature>
<comment type="subcellular location">
    <subcellularLocation>
        <location evidence="7 8">Cytoplasm</location>
    </subcellularLocation>
</comment>
<evidence type="ECO:0000313" key="12">
    <source>
        <dbReference type="EMBL" id="SFJ84623.1"/>
    </source>
</evidence>
<dbReference type="Pfam" id="PF02875">
    <property type="entry name" value="Mur_ligase_C"/>
    <property type="match status" value="1"/>
</dbReference>
<evidence type="ECO:0000256" key="4">
    <source>
        <dbReference type="ARBA" id="ARBA00022984"/>
    </source>
</evidence>
<evidence type="ECO:0000256" key="5">
    <source>
        <dbReference type="ARBA" id="ARBA00023306"/>
    </source>
</evidence>
<feature type="modified residue" description="N6-carboxylysine" evidence="7">
    <location>
        <position position="224"/>
    </location>
</feature>
<feature type="domain" description="Mur ligase C-terminal" evidence="10">
    <location>
        <begin position="337"/>
        <end position="463"/>
    </location>
</feature>
<comment type="PTM">
    <text evidence="7">Carboxylation is probably crucial for Mg(2+) binding and, consequently, for the gamma-phosphate positioning of ATP.</text>
</comment>
<feature type="binding site" evidence="7">
    <location>
        <position position="184"/>
    </location>
    <ligand>
        <name>UDP-N-acetyl-alpha-D-muramoyl-L-alanyl-D-glutamate</name>
        <dbReference type="ChEBI" id="CHEBI:83900"/>
    </ligand>
</feature>
<dbReference type="SUPFAM" id="SSF53623">
    <property type="entry name" value="MurD-like peptide ligases, catalytic domain"/>
    <property type="match status" value="1"/>
</dbReference>
<evidence type="ECO:0000259" key="9">
    <source>
        <dbReference type="Pfam" id="PF01225"/>
    </source>
</evidence>
<dbReference type="InterPro" id="IPR013221">
    <property type="entry name" value="Mur_ligase_cen"/>
</dbReference>
<keyword evidence="7 12" id="KW-0436">Ligase</keyword>
<evidence type="ECO:0000256" key="8">
    <source>
        <dbReference type="RuleBase" id="RU004135"/>
    </source>
</evidence>
<feature type="domain" description="Mur ligase N-terminal catalytic" evidence="9">
    <location>
        <begin position="23"/>
        <end position="100"/>
    </location>
</feature>
<evidence type="ECO:0000256" key="1">
    <source>
        <dbReference type="ARBA" id="ARBA00005898"/>
    </source>
</evidence>
<dbReference type="GO" id="GO:0051301">
    <property type="term" value="P:cell division"/>
    <property type="evidence" value="ECO:0007669"/>
    <property type="project" value="UniProtKB-KW"/>
</dbReference>
<evidence type="ECO:0000256" key="6">
    <source>
        <dbReference type="ARBA" id="ARBA00023316"/>
    </source>
</evidence>
<sequence length="494" mass="53535">MCIASISTLLQGIVVVPSVFDVTVHGLQTDSRKVRAGDAFVALAGTGTPANHYLDQAIDAGATAVMLESDGPAECHEYREALIVPVPGLRDQLGRIATRFFEHPSRHLRVIGVTGTNGKTSVSHYIARLLQHSDMPCGILGTLGYGMPGQLQPATHTTPDVVQVNRVLRSIHEQGGRAAVMEVSSHALEQGRIDKLAMTGAVFTNLTRDHLDYHGTMEAYGNAKEKLFLREELHFAVINFDDPFGRQLYQKLEGRCDRLRYSLHEAQTELWVTRFEATADGFQASIDGLWGAFDIHVPLLGSFNASNVLAALATVLALGIPVPTAARACGWLSPPPGRLERFTSANGKQVVVDYAHTPDALANALAALRAHTPGKLICVFGCGGDRDRGKRAEMAREAEKFADQVIVTDDNPRNEEPQQIVADIIAGFSDKASYRVIHGRADAIAFAIDQADPADLVLVAGKGHEEYQEIRGQKMPFSDVEQVRECLHLNGGVA</sequence>
<accession>A0A1I3UPF9</accession>
<feature type="binding site" evidence="7">
    <location>
        <begin position="157"/>
        <end position="158"/>
    </location>
    <ligand>
        <name>UDP-N-acetyl-alpha-D-muramoyl-L-alanyl-D-glutamate</name>
        <dbReference type="ChEBI" id="CHEBI:83900"/>
    </ligand>
</feature>
<dbReference type="Pfam" id="PF08245">
    <property type="entry name" value="Mur_ligase_M"/>
    <property type="match status" value="1"/>
</dbReference>
<dbReference type="NCBIfam" id="NF001126">
    <property type="entry name" value="PRK00139.1-4"/>
    <property type="match status" value="1"/>
</dbReference>
<feature type="binding site" evidence="7">
    <location>
        <position position="192"/>
    </location>
    <ligand>
        <name>UDP-N-acetyl-alpha-D-muramoyl-L-alanyl-D-glutamate</name>
        <dbReference type="ChEBI" id="CHEBI:83900"/>
    </ligand>
</feature>
<dbReference type="Gene3D" id="3.90.190.20">
    <property type="entry name" value="Mur ligase, C-terminal domain"/>
    <property type="match status" value="1"/>
</dbReference>
<dbReference type="GO" id="GO:0005737">
    <property type="term" value="C:cytoplasm"/>
    <property type="evidence" value="ECO:0007669"/>
    <property type="project" value="UniProtKB-SubCell"/>
</dbReference>
<dbReference type="Gene3D" id="3.40.1190.10">
    <property type="entry name" value="Mur-like, catalytic domain"/>
    <property type="match status" value="1"/>
</dbReference>